<name>A0A5C6KCQ0_PARDI</name>
<gene>
    <name evidence="1" type="ORF">FSA05_13090</name>
</gene>
<dbReference type="EMBL" id="VOHW01000007">
    <property type="protein sequence ID" value="TWV61100.1"/>
    <property type="molecule type" value="Genomic_DNA"/>
</dbReference>
<accession>A0A5C6KCQ0</accession>
<sequence>MGSYFQDKIIILFFYIALICLSLGSCHDPKTDIPYILDDQIKASIKNGDIILRMGKGIISETIKNVLADSIEISHCGILIKEKDSISIIHSLSKEISGIDGLQECTIDQFCSESIENSIIIVRFRNDSNQVLSQKAQYYLSIHKPFDNAFNIRDTSAFFCSELPLHIIKYELETNLYDPYSKIPKFSVFLDSIHFEKIYPVSQEIE</sequence>
<dbReference type="RefSeq" id="WP_122368732.1">
    <property type="nucleotide sequence ID" value="NZ_JAHONK010000025.1"/>
</dbReference>
<dbReference type="SUPFAM" id="SSF54001">
    <property type="entry name" value="Cysteine proteinases"/>
    <property type="match status" value="1"/>
</dbReference>
<reference evidence="1 2" key="1">
    <citation type="submission" date="2019-07" db="EMBL/GenBank/DDBJ databases">
        <title>Genome sequencing of Parabacteroides distasonis iSURF_7.</title>
        <authorList>
            <person name="Degefu H.N."/>
            <person name="Ruoff K.L."/>
            <person name="Price C.E."/>
            <person name="Valls R.A."/>
            <person name="O'Toole G.A."/>
        </authorList>
    </citation>
    <scope>NUCLEOTIDE SEQUENCE [LARGE SCALE GENOMIC DNA]</scope>
    <source>
        <strain evidence="1 2">CFPLTA003_1B</strain>
    </source>
</reference>
<dbReference type="AlphaFoldDB" id="A0A5C6KCQ0"/>
<comment type="caution">
    <text evidence="1">The sequence shown here is derived from an EMBL/GenBank/DDBJ whole genome shotgun (WGS) entry which is preliminary data.</text>
</comment>
<evidence type="ECO:0000313" key="1">
    <source>
        <dbReference type="EMBL" id="TWV61100.1"/>
    </source>
</evidence>
<organism evidence="1 2">
    <name type="scientific">Parabacteroides distasonis</name>
    <dbReference type="NCBI Taxonomy" id="823"/>
    <lineage>
        <taxon>Bacteria</taxon>
        <taxon>Pseudomonadati</taxon>
        <taxon>Bacteroidota</taxon>
        <taxon>Bacteroidia</taxon>
        <taxon>Bacteroidales</taxon>
        <taxon>Tannerellaceae</taxon>
        <taxon>Parabacteroides</taxon>
    </lineage>
</organism>
<dbReference type="InterPro" id="IPR038765">
    <property type="entry name" value="Papain-like_cys_pep_sf"/>
</dbReference>
<protein>
    <submittedName>
        <fullName evidence="1">Uncharacterized protein</fullName>
    </submittedName>
</protein>
<evidence type="ECO:0000313" key="2">
    <source>
        <dbReference type="Proteomes" id="UP000315827"/>
    </source>
</evidence>
<proteinExistence type="predicted"/>
<dbReference type="Gene3D" id="3.90.1720.10">
    <property type="entry name" value="endopeptidase domain like (from Nostoc punctiforme)"/>
    <property type="match status" value="1"/>
</dbReference>
<dbReference type="Proteomes" id="UP000315827">
    <property type="component" value="Unassembled WGS sequence"/>
</dbReference>